<protein>
    <recommendedName>
        <fullName evidence="4">DUF2993 domain-containing protein</fullName>
    </recommendedName>
</protein>
<evidence type="ECO:0008006" key="4">
    <source>
        <dbReference type="Google" id="ProtNLM"/>
    </source>
</evidence>
<keyword evidence="3" id="KW-1185">Reference proteome</keyword>
<evidence type="ECO:0000313" key="3">
    <source>
        <dbReference type="Proteomes" id="UP000621500"/>
    </source>
</evidence>
<accession>A0ABQ4ENV9</accession>
<dbReference type="Proteomes" id="UP000621500">
    <property type="component" value="Unassembled WGS sequence"/>
</dbReference>
<keyword evidence="1" id="KW-0812">Transmembrane</keyword>
<name>A0ABQ4ENV9_9ACTN</name>
<proteinExistence type="predicted"/>
<evidence type="ECO:0000256" key="1">
    <source>
        <dbReference type="SAM" id="Phobius"/>
    </source>
</evidence>
<gene>
    <name evidence="2" type="ORF">Pma05_29140</name>
</gene>
<keyword evidence="1" id="KW-0472">Membrane</keyword>
<organism evidence="2 3">
    <name type="scientific">Plantactinospora mayteni</name>
    <dbReference type="NCBI Taxonomy" id="566021"/>
    <lineage>
        <taxon>Bacteria</taxon>
        <taxon>Bacillati</taxon>
        <taxon>Actinomycetota</taxon>
        <taxon>Actinomycetes</taxon>
        <taxon>Micromonosporales</taxon>
        <taxon>Micromonosporaceae</taxon>
        <taxon>Plantactinospora</taxon>
    </lineage>
</organism>
<dbReference type="EMBL" id="BONX01000018">
    <property type="protein sequence ID" value="GIG96341.1"/>
    <property type="molecule type" value="Genomic_DNA"/>
</dbReference>
<evidence type="ECO:0000313" key="2">
    <source>
        <dbReference type="EMBL" id="GIG96341.1"/>
    </source>
</evidence>
<sequence>MAGSVPALRGRRATMAGVSIDAPAPAWPGQPDPPAPPRWRRWLLVGLVGWGVLLLVLTLVSVYRDEPTVKEQRSIEQAEPVLERALGELVVAAGPDVAVEIAERRVADDCELTVVRDGASLDAAVVVHAPDADVPALLDRIAERLPAAYRARVRHSADGSSHALRADAGEFVAIEGGQVGPGVVELTVDTGCRPVSGDPDDRAVPPLPPAEPEPLRVLGALGATEPTPVELVSVGCPGQGTTWTAHATGRGVPAGPPSTLLPRPAGAVVVADTTELYAYRSGPVSVVVESGDGRIRVAVSSGCGR</sequence>
<keyword evidence="1" id="KW-1133">Transmembrane helix</keyword>
<comment type="caution">
    <text evidence="2">The sequence shown here is derived from an EMBL/GenBank/DDBJ whole genome shotgun (WGS) entry which is preliminary data.</text>
</comment>
<feature type="transmembrane region" description="Helical" evidence="1">
    <location>
        <begin position="42"/>
        <end position="63"/>
    </location>
</feature>
<reference evidence="2 3" key="1">
    <citation type="submission" date="2021-01" db="EMBL/GenBank/DDBJ databases">
        <title>Whole genome shotgun sequence of Plantactinospora mayteni NBRC 109088.</title>
        <authorList>
            <person name="Komaki H."/>
            <person name="Tamura T."/>
        </authorList>
    </citation>
    <scope>NUCLEOTIDE SEQUENCE [LARGE SCALE GENOMIC DNA]</scope>
    <source>
        <strain evidence="2 3">NBRC 109088</strain>
    </source>
</reference>